<comment type="similarity">
    <text evidence="1">Belongs to the UDPGP type 1 family.</text>
</comment>
<protein>
    <submittedName>
        <fullName evidence="5">UTP--glucose-1-phosphate uridylyltransferase</fullName>
    </submittedName>
</protein>
<reference evidence="5 6" key="1">
    <citation type="journal article" date="2013" name="Environ. Microbiol.">
        <title>Genome analysis of Chitinivibrio alkaliphilus gen. nov., sp. nov., a novel extremely haloalkaliphilic anaerobic chitinolytic bacterium from the candidate phylum Termite Group 3.</title>
        <authorList>
            <person name="Sorokin D.Y."/>
            <person name="Gumerov V.M."/>
            <person name="Rakitin A.L."/>
            <person name="Beletsky A.V."/>
            <person name="Damste J.S."/>
            <person name="Muyzer G."/>
            <person name="Mardanov A.V."/>
            <person name="Ravin N.V."/>
        </authorList>
    </citation>
    <scope>NUCLEOTIDE SEQUENCE [LARGE SCALE GENOMIC DNA]</scope>
    <source>
        <strain evidence="5 6">ACht1</strain>
    </source>
</reference>
<keyword evidence="3 5" id="KW-0548">Nucleotidyltransferase</keyword>
<dbReference type="PATRIC" id="fig|1313304.3.peg.505"/>
<accession>U7DAH4</accession>
<evidence type="ECO:0000313" key="5">
    <source>
        <dbReference type="EMBL" id="ERP39032.1"/>
    </source>
</evidence>
<dbReference type="eggNOG" id="COG4284">
    <property type="taxonomic scope" value="Bacteria"/>
</dbReference>
<name>U7DAH4_9BACT</name>
<keyword evidence="6" id="KW-1185">Reference proteome</keyword>
<dbReference type="InterPro" id="IPR029044">
    <property type="entry name" value="Nucleotide-diphossugar_trans"/>
</dbReference>
<dbReference type="OrthoDB" id="9804758at2"/>
<evidence type="ECO:0000313" key="6">
    <source>
        <dbReference type="Proteomes" id="UP000017148"/>
    </source>
</evidence>
<dbReference type="InterPro" id="IPR016267">
    <property type="entry name" value="UDPGP_trans"/>
</dbReference>
<dbReference type="Pfam" id="PF01704">
    <property type="entry name" value="UDPGP"/>
    <property type="match status" value="1"/>
</dbReference>
<keyword evidence="2 5" id="KW-0808">Transferase</keyword>
<dbReference type="GO" id="GO:0003983">
    <property type="term" value="F:UTP:glucose-1-phosphate uridylyltransferase activity"/>
    <property type="evidence" value="ECO:0007669"/>
    <property type="project" value="InterPro"/>
</dbReference>
<dbReference type="RefSeq" id="WP_022636060.1">
    <property type="nucleotide sequence ID" value="NZ_ASJR01000003.1"/>
</dbReference>
<feature type="binding site" evidence="4">
    <location>
        <position position="184"/>
    </location>
    <ligand>
        <name>substrate</name>
    </ligand>
</feature>
<evidence type="ECO:0000256" key="1">
    <source>
        <dbReference type="ARBA" id="ARBA00010401"/>
    </source>
</evidence>
<dbReference type="PIRSF" id="PIRSF000806">
    <property type="entry name" value="UDPGP"/>
    <property type="match status" value="1"/>
</dbReference>
<gene>
    <name evidence="5" type="ORF">CALK_0525</name>
</gene>
<dbReference type="InterPro" id="IPR002618">
    <property type="entry name" value="UDPGP_fam"/>
</dbReference>
<dbReference type="Gene3D" id="2.160.10.10">
    <property type="entry name" value="Hexapeptide repeat proteins"/>
    <property type="match status" value="1"/>
</dbReference>
<evidence type="ECO:0000256" key="3">
    <source>
        <dbReference type="ARBA" id="ARBA00022695"/>
    </source>
</evidence>
<evidence type="ECO:0000256" key="2">
    <source>
        <dbReference type="ARBA" id="ARBA00022679"/>
    </source>
</evidence>
<comment type="caution">
    <text evidence="5">The sequence shown here is derived from an EMBL/GenBank/DDBJ whole genome shotgun (WGS) entry which is preliminary data.</text>
</comment>
<sequence length="479" mass="54297">MTESFGCTEKMQAAGIDQRIIDLFHQQLEKLHRGDRGYILEEDLTPVMSGEIPRSEDLGSYLSVGQEALSRCAVIKLNGGLGTSMGLQGPKSFLPVKGEKRFIDIVIAQIEMLRQQYGQEIPLIFMNSAVTDAETRALVKEHAALREQAVSPTFVHHSHPKVRVDTLSAVDTDTPDLEWNPAGHGDVYASLYVSGLLDALLDRGIDLAFISNIDNLGATLDPSILGYVEHQRIPFLMEVCHRREMDKKGGHIARSTHGYCLRERAQTREEDLAAFEDINRYSYFNSNSLWVNLRQLREYISSHGLPLLPLIANEKHLDPRDESTPKVYQIETAMGSALSLFSDSVVLEIPQKRFLPVKKNSDLLLLRSDRYHVDTEDRYCEEPGVTSHITVELDERYYKKYDDFCARVRRIPSLQKCRRFSVTGDVVFKENVECIGEVAFTNSTSEPLIIENRVIKTRQYKNKEGLPSLFSPYQQGWTG</sequence>
<evidence type="ECO:0000256" key="4">
    <source>
        <dbReference type="PIRSR" id="PIRSR000806-1"/>
    </source>
</evidence>
<proteinExistence type="inferred from homology"/>
<dbReference type="AlphaFoldDB" id="U7DAH4"/>
<organism evidence="5 6">
    <name type="scientific">Chitinivibrio alkaliphilus ACht1</name>
    <dbReference type="NCBI Taxonomy" id="1313304"/>
    <lineage>
        <taxon>Bacteria</taxon>
        <taxon>Pseudomonadati</taxon>
        <taxon>Fibrobacterota</taxon>
        <taxon>Chitinivibrionia</taxon>
        <taxon>Chitinivibrionales</taxon>
        <taxon>Chitinivibrionaceae</taxon>
        <taxon>Chitinivibrio</taxon>
    </lineage>
</organism>
<dbReference type="Gene3D" id="3.90.550.10">
    <property type="entry name" value="Spore Coat Polysaccharide Biosynthesis Protein SpsA, Chain A"/>
    <property type="match status" value="1"/>
</dbReference>
<dbReference type="GO" id="GO:0006011">
    <property type="term" value="P:UDP-alpha-D-glucose metabolic process"/>
    <property type="evidence" value="ECO:0007669"/>
    <property type="project" value="InterPro"/>
</dbReference>
<dbReference type="SUPFAM" id="SSF53448">
    <property type="entry name" value="Nucleotide-diphospho-sugar transferases"/>
    <property type="match status" value="1"/>
</dbReference>
<dbReference type="Proteomes" id="UP000017148">
    <property type="component" value="Unassembled WGS sequence"/>
</dbReference>
<dbReference type="STRING" id="1313304.CALK_0525"/>
<dbReference type="PANTHER" id="PTHR43511">
    <property type="match status" value="1"/>
</dbReference>
<dbReference type="EMBL" id="ASJR01000003">
    <property type="protein sequence ID" value="ERP39032.1"/>
    <property type="molecule type" value="Genomic_DNA"/>
</dbReference>